<dbReference type="PANTHER" id="PTHR46791:SF11">
    <property type="entry name" value="INTEGRASE CATALYTIC DOMAIN-CONTAINING PROTEIN"/>
    <property type="match status" value="1"/>
</dbReference>
<dbReference type="Gene3D" id="3.30.420.10">
    <property type="entry name" value="Ribonuclease H-like superfamily/Ribonuclease H"/>
    <property type="match status" value="1"/>
</dbReference>
<organism evidence="2 3">
    <name type="scientific">Alosa alosa</name>
    <name type="common">allis shad</name>
    <dbReference type="NCBI Taxonomy" id="278164"/>
    <lineage>
        <taxon>Eukaryota</taxon>
        <taxon>Metazoa</taxon>
        <taxon>Chordata</taxon>
        <taxon>Craniata</taxon>
        <taxon>Vertebrata</taxon>
        <taxon>Euteleostomi</taxon>
        <taxon>Actinopterygii</taxon>
        <taxon>Neopterygii</taxon>
        <taxon>Teleostei</taxon>
        <taxon>Clupei</taxon>
        <taxon>Clupeiformes</taxon>
        <taxon>Clupeoidei</taxon>
        <taxon>Clupeidae</taxon>
        <taxon>Alosa</taxon>
    </lineage>
</organism>
<name>A0AAV6H6F0_9TELE</name>
<comment type="caution">
    <text evidence="2">The sequence shown here is derived from an EMBL/GenBank/DDBJ whole genome shotgun (WGS) entry which is preliminary data.</text>
</comment>
<dbReference type="Pfam" id="PF24764">
    <property type="entry name" value="rva_4"/>
    <property type="match status" value="1"/>
</dbReference>
<dbReference type="AlphaFoldDB" id="A0AAV6H6F0"/>
<dbReference type="InterPro" id="IPR036397">
    <property type="entry name" value="RNaseH_sf"/>
</dbReference>
<dbReference type="InterPro" id="IPR012337">
    <property type="entry name" value="RNaseH-like_sf"/>
</dbReference>
<feature type="domain" description="Integrase catalytic" evidence="1">
    <location>
        <begin position="11"/>
        <end position="83"/>
    </location>
</feature>
<dbReference type="PANTHER" id="PTHR46791">
    <property type="entry name" value="EXPRESSED PROTEIN"/>
    <property type="match status" value="1"/>
</dbReference>
<dbReference type="PROSITE" id="PS50994">
    <property type="entry name" value="INTEGRASE"/>
    <property type="match status" value="1"/>
</dbReference>
<sequence>MVLLIPRRPYSVPSPLSLWHIDGNHKLVRWRIIIHGGIDGYSRKIMYMQANTDNKATTVFQCFMTAVNTFGLPLRVRSDKGGENVDVARYMLQHPLRGPDRSSMITGRSVHNQLNWLAVRDLWFSVLSNYYTAFAIWRTLDTWTQTMITFFVFNL</sequence>
<dbReference type="GO" id="GO:0015074">
    <property type="term" value="P:DNA integration"/>
    <property type="evidence" value="ECO:0007669"/>
    <property type="project" value="InterPro"/>
</dbReference>
<dbReference type="InterPro" id="IPR001584">
    <property type="entry name" value="Integrase_cat-core"/>
</dbReference>
<evidence type="ECO:0000313" key="2">
    <source>
        <dbReference type="EMBL" id="KAG5281566.1"/>
    </source>
</evidence>
<dbReference type="InterPro" id="IPR058913">
    <property type="entry name" value="Integrase_dom_put"/>
</dbReference>
<reference evidence="2" key="1">
    <citation type="submission" date="2020-10" db="EMBL/GenBank/DDBJ databases">
        <title>Chromosome-scale genome assembly of the Allis shad, Alosa alosa.</title>
        <authorList>
            <person name="Margot Z."/>
            <person name="Christophe K."/>
            <person name="Cabau C."/>
            <person name="Louis A."/>
            <person name="Berthelot C."/>
            <person name="Parey E."/>
            <person name="Roest Crollius H."/>
            <person name="Montfort J."/>
            <person name="Robinson-Rechavi M."/>
            <person name="Bucao C."/>
            <person name="Bouchez O."/>
            <person name="Gislard M."/>
            <person name="Lluch J."/>
            <person name="Milhes M."/>
            <person name="Lampietro C."/>
            <person name="Lopez Roques C."/>
            <person name="Donnadieu C."/>
            <person name="Braasch I."/>
            <person name="Desvignes T."/>
            <person name="Postlethwait J."/>
            <person name="Bobe J."/>
            <person name="Guiguen Y."/>
        </authorList>
    </citation>
    <scope>NUCLEOTIDE SEQUENCE</scope>
    <source>
        <strain evidence="2">M-15738</strain>
        <tissue evidence="2">Blood</tissue>
    </source>
</reference>
<accession>A0AAV6H6F0</accession>
<dbReference type="EMBL" id="JADWDJ010000005">
    <property type="protein sequence ID" value="KAG5281566.1"/>
    <property type="molecule type" value="Genomic_DNA"/>
</dbReference>
<gene>
    <name evidence="2" type="ORF">AALO_G00073760</name>
</gene>
<proteinExistence type="predicted"/>
<evidence type="ECO:0000313" key="3">
    <source>
        <dbReference type="Proteomes" id="UP000823561"/>
    </source>
</evidence>
<keyword evidence="3" id="KW-1185">Reference proteome</keyword>
<protein>
    <recommendedName>
        <fullName evidence="1">Integrase catalytic domain-containing protein</fullName>
    </recommendedName>
</protein>
<evidence type="ECO:0000259" key="1">
    <source>
        <dbReference type="PROSITE" id="PS50994"/>
    </source>
</evidence>
<dbReference type="Proteomes" id="UP000823561">
    <property type="component" value="Chromosome 5"/>
</dbReference>
<dbReference type="SUPFAM" id="SSF53098">
    <property type="entry name" value="Ribonuclease H-like"/>
    <property type="match status" value="1"/>
</dbReference>
<dbReference type="GO" id="GO:0003676">
    <property type="term" value="F:nucleic acid binding"/>
    <property type="evidence" value="ECO:0007669"/>
    <property type="project" value="InterPro"/>
</dbReference>